<protein>
    <submittedName>
        <fullName evidence="2">Uncharacterized protein</fullName>
    </submittedName>
</protein>
<sequence>MFNVRVLFFGSEGRSNSNCGNYMIDDDEECDGGRLTVDDQDSCCASNCKLRKGSNCRYLGECIDQIKDFASQLWSVIRDLNINQFALFLQENIVGCVLLISLIIWIPGVCAFHWLCDVKSLWRKCLHRSCDRTDGQMRHAFETQSSWVLQNRINQRVDLTPLLSLEEDEDCDVISSRLFEPSHFKKDIHHPQYEDQTISSISWFLVNGARNILQASFAIALCSLWWLFMSYLYLSFLSLSFHGFITDPFDCPHNGMDGYIKRYILLVASGKVIIVYTSTPCSCLKDSRSYSWAAM</sequence>
<accession>A0A1X7TKE4</accession>
<feature type="transmembrane region" description="Helical" evidence="1">
    <location>
        <begin position="93"/>
        <end position="114"/>
    </location>
</feature>
<dbReference type="OrthoDB" id="2149267at2759"/>
<proteinExistence type="predicted"/>
<evidence type="ECO:0000313" key="2">
    <source>
        <dbReference type="EnsemblMetazoa" id="Aqu2.1.15340_001"/>
    </source>
</evidence>
<name>A0A1X7TKE4_AMPQE</name>
<keyword evidence="1" id="KW-1133">Transmembrane helix</keyword>
<dbReference type="Gene3D" id="4.10.70.10">
    <property type="entry name" value="Disintegrin domain"/>
    <property type="match status" value="1"/>
</dbReference>
<keyword evidence="1" id="KW-0812">Transmembrane</keyword>
<dbReference type="EnsemblMetazoa" id="Aqu2.1.15340_001">
    <property type="protein sequence ID" value="Aqu2.1.15340_001"/>
    <property type="gene ID" value="Aqu2.1.15340"/>
</dbReference>
<organism evidence="2">
    <name type="scientific">Amphimedon queenslandica</name>
    <name type="common">Sponge</name>
    <dbReference type="NCBI Taxonomy" id="400682"/>
    <lineage>
        <taxon>Eukaryota</taxon>
        <taxon>Metazoa</taxon>
        <taxon>Porifera</taxon>
        <taxon>Demospongiae</taxon>
        <taxon>Heteroscleromorpha</taxon>
        <taxon>Haplosclerida</taxon>
        <taxon>Niphatidae</taxon>
        <taxon>Amphimedon</taxon>
    </lineage>
</organism>
<evidence type="ECO:0000256" key="1">
    <source>
        <dbReference type="SAM" id="Phobius"/>
    </source>
</evidence>
<dbReference type="AlphaFoldDB" id="A0A1X7TKE4"/>
<dbReference type="InParanoid" id="A0A1X7TKE4"/>
<reference evidence="2" key="1">
    <citation type="submission" date="2017-05" db="UniProtKB">
        <authorList>
            <consortium name="EnsemblMetazoa"/>
        </authorList>
    </citation>
    <scope>IDENTIFICATION</scope>
</reference>
<keyword evidence="1" id="KW-0472">Membrane</keyword>
<feature type="transmembrane region" description="Helical" evidence="1">
    <location>
        <begin position="212"/>
        <end position="234"/>
    </location>
</feature>
<dbReference type="InterPro" id="IPR036436">
    <property type="entry name" value="Disintegrin_dom_sf"/>
</dbReference>